<evidence type="ECO:0000313" key="2">
    <source>
        <dbReference type="EMBL" id="MCW6055346.1"/>
    </source>
</evidence>
<keyword evidence="3" id="KW-1185">Reference proteome</keyword>
<dbReference type="Pfam" id="PF11153">
    <property type="entry name" value="DUF2931"/>
    <property type="match status" value="1"/>
</dbReference>
<dbReference type="Proteomes" id="UP001142690">
    <property type="component" value="Unassembled WGS sequence"/>
</dbReference>
<organism evidence="2 3">
    <name type="scientific">Pseudomonas fragariae</name>
    <name type="common">ex Marin et al. 2024</name>
    <dbReference type="NCBI Taxonomy" id="3080056"/>
    <lineage>
        <taxon>Bacteria</taxon>
        <taxon>Pseudomonadati</taxon>
        <taxon>Pseudomonadota</taxon>
        <taxon>Gammaproteobacteria</taxon>
        <taxon>Pseudomonadales</taxon>
        <taxon>Pseudomonadaceae</taxon>
        <taxon>Pseudomonas</taxon>
    </lineage>
</organism>
<name>A0ABT3LHC3_9PSED</name>
<dbReference type="PROSITE" id="PS51257">
    <property type="entry name" value="PROKAR_LIPOPROTEIN"/>
    <property type="match status" value="1"/>
</dbReference>
<reference evidence="2" key="1">
    <citation type="submission" date="2021-08" db="EMBL/GenBank/DDBJ databases">
        <title>Characterization of Pseudomonas fragariae.</title>
        <authorList>
            <person name="Carvalho R."/>
            <person name="Marin M."/>
        </authorList>
    </citation>
    <scope>NUCLEOTIDE SEQUENCE</scope>
    <source>
        <strain evidence="2">17</strain>
    </source>
</reference>
<feature type="compositionally biased region" description="Polar residues" evidence="1">
    <location>
        <begin position="65"/>
        <end position="76"/>
    </location>
</feature>
<dbReference type="EMBL" id="JAINZM010000005">
    <property type="protein sequence ID" value="MCW6055346.1"/>
    <property type="molecule type" value="Genomic_DNA"/>
</dbReference>
<feature type="region of interest" description="Disordered" evidence="1">
    <location>
        <begin position="65"/>
        <end position="88"/>
    </location>
</feature>
<gene>
    <name evidence="2" type="ORF">K7K06_06750</name>
</gene>
<protein>
    <submittedName>
        <fullName evidence="2">DUF2931 family protein</fullName>
    </submittedName>
</protein>
<proteinExistence type="predicted"/>
<dbReference type="InterPro" id="IPR021326">
    <property type="entry name" value="DUF2931"/>
</dbReference>
<evidence type="ECO:0000313" key="3">
    <source>
        <dbReference type="Proteomes" id="UP001142690"/>
    </source>
</evidence>
<evidence type="ECO:0000256" key="1">
    <source>
        <dbReference type="SAM" id="MobiDB-lite"/>
    </source>
</evidence>
<sequence length="217" mass="23913">MINFIRITFVVFLLGGCTFASSSSLPYKAWTLGFSAPDYMEVWIETADVVDSQDHVFQRAASGIASMQSPPNNSGNPRGWPKRGPAGGGKRVIGADLPKYIHVRWQSLVEPQTYLMVVKIPEATRELMRKGEKVFCTFNGKWITGYRKAIGIRLIPGGIARVWVGGPCMTPIEVATVKAVIDPRGPYEGKSGGHYRPLSAVSKAYVEKFGVPYDSWK</sequence>
<accession>A0ABT3LHC3</accession>
<comment type="caution">
    <text evidence="2">The sequence shown here is derived from an EMBL/GenBank/DDBJ whole genome shotgun (WGS) entry which is preliminary data.</text>
</comment>